<evidence type="ECO:0000256" key="4">
    <source>
        <dbReference type="ARBA" id="ARBA00022777"/>
    </source>
</evidence>
<feature type="domain" description="Histidine kinase" evidence="6">
    <location>
        <begin position="1"/>
        <end position="106"/>
    </location>
</feature>
<evidence type="ECO:0000256" key="5">
    <source>
        <dbReference type="ARBA" id="ARBA00023012"/>
    </source>
</evidence>
<dbReference type="PANTHER" id="PTHR43711:SF31">
    <property type="entry name" value="HISTIDINE KINASE"/>
    <property type="match status" value="1"/>
</dbReference>
<dbReference type="InterPro" id="IPR036890">
    <property type="entry name" value="HATPase_C_sf"/>
</dbReference>
<evidence type="ECO:0000256" key="3">
    <source>
        <dbReference type="ARBA" id="ARBA00022679"/>
    </source>
</evidence>
<accession>A0A2M8PTV3</accession>
<evidence type="ECO:0000259" key="6">
    <source>
        <dbReference type="PROSITE" id="PS50109"/>
    </source>
</evidence>
<dbReference type="Gene3D" id="3.30.565.10">
    <property type="entry name" value="Histidine kinase-like ATPase, C-terminal domain"/>
    <property type="match status" value="1"/>
</dbReference>
<dbReference type="SUPFAM" id="SSF55874">
    <property type="entry name" value="ATPase domain of HSP90 chaperone/DNA topoisomerase II/histidine kinase"/>
    <property type="match status" value="1"/>
</dbReference>
<keyword evidence="3" id="KW-0808">Transferase</keyword>
<dbReference type="EC" id="2.7.13.3" evidence="2"/>
<dbReference type="PANTHER" id="PTHR43711">
    <property type="entry name" value="TWO-COMPONENT HISTIDINE KINASE"/>
    <property type="match status" value="1"/>
</dbReference>
<proteinExistence type="predicted"/>
<evidence type="ECO:0000313" key="7">
    <source>
        <dbReference type="EMBL" id="PJF40964.1"/>
    </source>
</evidence>
<reference evidence="7 8" key="1">
    <citation type="submission" date="2017-11" db="EMBL/GenBank/DDBJ databases">
        <title>Evolution of Phototrophy in the Chloroflexi Phylum Driven by Horizontal Gene Transfer.</title>
        <authorList>
            <person name="Ward L.M."/>
            <person name="Hemp J."/>
            <person name="Shih P.M."/>
            <person name="Mcglynn S.E."/>
            <person name="Fischer W."/>
        </authorList>
    </citation>
    <scope>NUCLEOTIDE SEQUENCE [LARGE SCALE GENOMIC DNA]</scope>
    <source>
        <strain evidence="7">CP1_1M</strain>
    </source>
</reference>
<keyword evidence="4 7" id="KW-0418">Kinase</keyword>
<comment type="catalytic activity">
    <reaction evidence="1">
        <text>ATP + protein L-histidine = ADP + protein N-phospho-L-histidine.</text>
        <dbReference type="EC" id="2.7.13.3"/>
    </reaction>
</comment>
<organism evidence="7 8">
    <name type="scientific">Candidatus Thermofonsia Clade 1 bacterium</name>
    <dbReference type="NCBI Taxonomy" id="2364210"/>
    <lineage>
        <taxon>Bacteria</taxon>
        <taxon>Bacillati</taxon>
        <taxon>Chloroflexota</taxon>
        <taxon>Candidatus Thermofontia</taxon>
        <taxon>Candidatus Thermofonsia Clade 1</taxon>
    </lineage>
</organism>
<keyword evidence="5" id="KW-0902">Two-component regulatory system</keyword>
<comment type="caution">
    <text evidence="7">The sequence shown here is derived from an EMBL/GenBank/DDBJ whole genome shotgun (WGS) entry which is preliminary data.</text>
</comment>
<dbReference type="InterPro" id="IPR005467">
    <property type="entry name" value="His_kinase_dom"/>
</dbReference>
<sequence>MMTANIRKATERLEALIADMLDVSRLGLDAMDLRFMPTTLDAVIRLSIEPLQESIRQRKLQLTVRGLKGLPEIEADQQRLVQAFKNVVLNAIKYTPDGGRIDITGR</sequence>
<dbReference type="EMBL" id="PGTL01000120">
    <property type="protein sequence ID" value="PJF40964.1"/>
    <property type="molecule type" value="Genomic_DNA"/>
</dbReference>
<gene>
    <name evidence="7" type="ORF">CUN50_06280</name>
</gene>
<evidence type="ECO:0000313" key="8">
    <source>
        <dbReference type="Proteomes" id="UP000228947"/>
    </source>
</evidence>
<evidence type="ECO:0000256" key="1">
    <source>
        <dbReference type="ARBA" id="ARBA00000085"/>
    </source>
</evidence>
<name>A0A2M8PTV3_9CHLR</name>
<dbReference type="GO" id="GO:0004673">
    <property type="term" value="F:protein histidine kinase activity"/>
    <property type="evidence" value="ECO:0007669"/>
    <property type="project" value="UniProtKB-EC"/>
</dbReference>
<feature type="non-terminal residue" evidence="7">
    <location>
        <position position="106"/>
    </location>
</feature>
<dbReference type="GO" id="GO:0000160">
    <property type="term" value="P:phosphorelay signal transduction system"/>
    <property type="evidence" value="ECO:0007669"/>
    <property type="project" value="UniProtKB-KW"/>
</dbReference>
<protein>
    <recommendedName>
        <fullName evidence="2">histidine kinase</fullName>
        <ecNumber evidence="2">2.7.13.3</ecNumber>
    </recommendedName>
</protein>
<evidence type="ECO:0000256" key="2">
    <source>
        <dbReference type="ARBA" id="ARBA00012438"/>
    </source>
</evidence>
<dbReference type="AlphaFoldDB" id="A0A2M8PTV3"/>
<dbReference type="PROSITE" id="PS50109">
    <property type="entry name" value="HIS_KIN"/>
    <property type="match status" value="1"/>
</dbReference>
<dbReference type="InterPro" id="IPR050736">
    <property type="entry name" value="Sensor_HK_Regulatory"/>
</dbReference>
<dbReference type="Proteomes" id="UP000228947">
    <property type="component" value="Unassembled WGS sequence"/>
</dbReference>